<name>A0A401TS47_CHIPU</name>
<gene>
    <name evidence="1" type="ORF">chiPu_0029263</name>
</gene>
<evidence type="ECO:0000313" key="2">
    <source>
        <dbReference type="Proteomes" id="UP000287033"/>
    </source>
</evidence>
<protein>
    <submittedName>
        <fullName evidence="1">Uncharacterized protein</fullName>
    </submittedName>
</protein>
<dbReference type="EMBL" id="BEZZ01152364">
    <property type="protein sequence ID" value="GCC45442.1"/>
    <property type="molecule type" value="Genomic_DNA"/>
</dbReference>
<comment type="caution">
    <text evidence="1">The sequence shown here is derived from an EMBL/GenBank/DDBJ whole genome shotgun (WGS) entry which is preliminary data.</text>
</comment>
<evidence type="ECO:0000313" key="1">
    <source>
        <dbReference type="EMBL" id="GCC45442.1"/>
    </source>
</evidence>
<dbReference type="AlphaFoldDB" id="A0A401TS47"/>
<sequence length="154" mass="17184">MGSIRTTRRRGFLPARRLGGNRLISKRNAQPSAARWRWLGRHQLLKRNSLLAGLECDGGVGKARRGLGLCDVIEDFVALDHVKVHAGACRENAEHDVVGVDDGLQGTTLVFRCVDEDTNVRGDTTKFVKVDHWKSPIRKRNALLDPSYNLLTET</sequence>
<keyword evidence="2" id="KW-1185">Reference proteome</keyword>
<dbReference type="Proteomes" id="UP000287033">
    <property type="component" value="Unassembled WGS sequence"/>
</dbReference>
<accession>A0A401TS47</accession>
<organism evidence="1 2">
    <name type="scientific">Chiloscyllium punctatum</name>
    <name type="common">Brownbanded bambooshark</name>
    <name type="synonym">Hemiscyllium punctatum</name>
    <dbReference type="NCBI Taxonomy" id="137246"/>
    <lineage>
        <taxon>Eukaryota</taxon>
        <taxon>Metazoa</taxon>
        <taxon>Chordata</taxon>
        <taxon>Craniata</taxon>
        <taxon>Vertebrata</taxon>
        <taxon>Chondrichthyes</taxon>
        <taxon>Elasmobranchii</taxon>
        <taxon>Galeomorphii</taxon>
        <taxon>Galeoidea</taxon>
        <taxon>Orectolobiformes</taxon>
        <taxon>Hemiscylliidae</taxon>
        <taxon>Chiloscyllium</taxon>
    </lineage>
</organism>
<proteinExistence type="predicted"/>
<reference evidence="1 2" key="1">
    <citation type="journal article" date="2018" name="Nat. Ecol. Evol.">
        <title>Shark genomes provide insights into elasmobranch evolution and the origin of vertebrates.</title>
        <authorList>
            <person name="Hara Y"/>
            <person name="Yamaguchi K"/>
            <person name="Onimaru K"/>
            <person name="Kadota M"/>
            <person name="Koyanagi M"/>
            <person name="Keeley SD"/>
            <person name="Tatsumi K"/>
            <person name="Tanaka K"/>
            <person name="Motone F"/>
            <person name="Kageyama Y"/>
            <person name="Nozu R"/>
            <person name="Adachi N"/>
            <person name="Nishimura O"/>
            <person name="Nakagawa R"/>
            <person name="Tanegashima C"/>
            <person name="Kiyatake I"/>
            <person name="Matsumoto R"/>
            <person name="Murakumo K"/>
            <person name="Nishida K"/>
            <person name="Terakita A"/>
            <person name="Kuratani S"/>
            <person name="Sato K"/>
            <person name="Hyodo S Kuraku.S."/>
        </authorList>
    </citation>
    <scope>NUCLEOTIDE SEQUENCE [LARGE SCALE GENOMIC DNA]</scope>
</reference>